<dbReference type="GO" id="GO:0051015">
    <property type="term" value="F:actin filament binding"/>
    <property type="evidence" value="ECO:0007669"/>
    <property type="project" value="InterPro"/>
</dbReference>
<dbReference type="OMA" id="DPNIWSA"/>
<evidence type="ECO:0000259" key="6">
    <source>
        <dbReference type="PROSITE" id="PS51089"/>
    </source>
</evidence>
<dbReference type="EMBL" id="LODT01000047">
    <property type="protein sequence ID" value="KYQ88824.1"/>
    <property type="molecule type" value="Genomic_DNA"/>
</dbReference>
<evidence type="ECO:0000313" key="7">
    <source>
        <dbReference type="EMBL" id="KYQ88824.1"/>
    </source>
</evidence>
<dbReference type="Pfam" id="PF02209">
    <property type="entry name" value="VHP"/>
    <property type="match status" value="1"/>
</dbReference>
<evidence type="ECO:0000256" key="4">
    <source>
        <dbReference type="ARBA" id="ARBA00023203"/>
    </source>
</evidence>
<evidence type="ECO:0000256" key="5">
    <source>
        <dbReference type="SAM" id="MobiDB-lite"/>
    </source>
</evidence>
<feature type="domain" description="HP" evidence="6">
    <location>
        <begin position="927"/>
        <end position="990"/>
    </location>
</feature>
<dbReference type="CDD" id="cd11293">
    <property type="entry name" value="gelsolin_S4_like"/>
    <property type="match status" value="1"/>
</dbReference>
<dbReference type="GO" id="GO:0015629">
    <property type="term" value="C:actin cytoskeleton"/>
    <property type="evidence" value="ECO:0007669"/>
    <property type="project" value="TreeGrafter"/>
</dbReference>
<dbReference type="InterPro" id="IPR007122">
    <property type="entry name" value="Villin/Gelsolin"/>
</dbReference>
<dbReference type="InterPro" id="IPR029006">
    <property type="entry name" value="ADF-H/Gelsolin-like_dom_sf"/>
</dbReference>
<dbReference type="SMART" id="SM00153">
    <property type="entry name" value="VHP"/>
    <property type="match status" value="1"/>
</dbReference>
<dbReference type="PANTHER" id="PTHR11977">
    <property type="entry name" value="VILLIN"/>
    <property type="match status" value="1"/>
</dbReference>
<sequence length="990" mass="112021">MEPEIIVTPDLSSSDNGTNTTGTIKTRKIPSKFSIHQKRNEMIQKENAFQLSSSFSHVNEIGKEIGLEIWKVVDNDTIQKVPKINHGIFETNKSYLLLMGKFGTDEMTSKDYSIHFWIGELLMNDNDQITFCNQKMEELEFIVNKYQQIHSAPILYREFQGREGDIFMSFFKNQGGPRYVPPLKLTKTSGPSSGSSDVMSKLKLYHLKGRRNVRVKQVELSAKSLNSGDVFVLDGEDIIYQWNGKEASRIEKGKGLDLTVRLRDEKSAKAKIVVFDEPDQSEHPDFFKRLGGTAADIQQAESAGDDVDYEKKSLTAIKLYQVQNESSPDSQDQTSNSVNLNIIEPQGEAFNVSQLESMFCYIMDCETELFVWSGKETSMETRSLAYASALDLMHDDKKPVWTPVTKMTQGSENTLFKDKFKKGTWGEFKETYDKKVTGKIAQQQKQEKINVDQLHNPDKYKLAKEEIKSTIPTLDHVDDFNSGDLKVWVVRDKKNFELPQSEYGIFYTQSCYLVQFTLVSQDGTHRSILYYWQGRFSSQEDRGLSALLAKDISSNLKGCIQVRTVQNKEPLHFLQHFKNKMVVFRGARENTDSPVFNFSGLYHVRGTNEYNIHAIQVEQKIESLDSNDSFILVNGDKSYIWGGKFSNEKEVATLLAQNILKQQGSVYMEEGQEPDEFWTVLQPDFKEKKYYQLERSIEQELKTRLFQCSNNSGVFKVFEIFDFSQDDLDQDDVMILDTGREIFVWIGKDSNDVEKSMSMETALEYVQAAPQSRKDDPIYRIESSEEPIQFTSCFHAWDVQKVGQDSYKTKLEKLLKGQPGLPMVMPPMTPGAGIPKLKPSTSKPVATTPPVSTPTPSIPKLKPVSLKPVATTTTPTPTTASTKPVSPRNSVTLTPPISTSGRPLSPRSSTTVTRPVSPTPPPVSANVVPGKVYPISRLKQKPLPEDVDTSNLQNHISDEDFLTLFKVSKKDFGALPAWKQLNLKKSTGLF</sequence>
<evidence type="ECO:0000313" key="8">
    <source>
        <dbReference type="Proteomes" id="UP000076078"/>
    </source>
</evidence>
<dbReference type="SUPFAM" id="SSF47050">
    <property type="entry name" value="VHP, Villin headpiece domain"/>
    <property type="match status" value="1"/>
</dbReference>
<dbReference type="GO" id="GO:0005737">
    <property type="term" value="C:cytoplasm"/>
    <property type="evidence" value="ECO:0007669"/>
    <property type="project" value="TreeGrafter"/>
</dbReference>
<dbReference type="InterPro" id="IPR007123">
    <property type="entry name" value="Gelsolin-like_dom"/>
</dbReference>
<dbReference type="FunCoup" id="A0A151Z4U7">
    <property type="interactions" value="19"/>
</dbReference>
<proteinExistence type="inferred from homology"/>
<dbReference type="STRING" id="361077.A0A151Z4U7"/>
<evidence type="ECO:0000256" key="3">
    <source>
        <dbReference type="ARBA" id="ARBA00022737"/>
    </source>
</evidence>
<dbReference type="Pfam" id="PF00626">
    <property type="entry name" value="Gelsolin"/>
    <property type="match status" value="6"/>
</dbReference>
<feature type="compositionally biased region" description="Polar residues" evidence="5">
    <location>
        <begin position="888"/>
        <end position="901"/>
    </location>
</feature>
<dbReference type="InterPro" id="IPR036886">
    <property type="entry name" value="Villin_headpiece_dom_sf"/>
</dbReference>
<dbReference type="PRINTS" id="PR00597">
    <property type="entry name" value="GELSOLIN"/>
</dbReference>
<feature type="compositionally biased region" description="Low complexity" evidence="5">
    <location>
        <begin position="902"/>
        <end position="916"/>
    </location>
</feature>
<dbReference type="OrthoDB" id="18299at2759"/>
<protein>
    <submittedName>
        <fullName evidence="7">Protovillin</fullName>
    </submittedName>
</protein>
<keyword evidence="2" id="KW-0117">Actin capping</keyword>
<dbReference type="CDD" id="cd11288">
    <property type="entry name" value="gelsolin_S5_like"/>
    <property type="match status" value="1"/>
</dbReference>
<comment type="caution">
    <text evidence="7">The sequence shown here is derived from an EMBL/GenBank/DDBJ whole genome shotgun (WGS) entry which is preliminary data.</text>
</comment>
<dbReference type="CDD" id="cd11289">
    <property type="entry name" value="gelsolin_S2_like"/>
    <property type="match status" value="1"/>
</dbReference>
<dbReference type="CDD" id="cd11291">
    <property type="entry name" value="gelsolin_S6_like"/>
    <property type="match status" value="1"/>
</dbReference>
<dbReference type="InParanoid" id="A0A151Z4U7"/>
<reference evidence="7 8" key="1">
    <citation type="submission" date="2015-12" db="EMBL/GenBank/DDBJ databases">
        <title>Dictyostelia acquired genes for synthesis and detection of signals that induce cell-type specialization by lateral gene transfer from prokaryotes.</title>
        <authorList>
            <person name="Gloeckner G."/>
            <person name="Schaap P."/>
        </authorList>
    </citation>
    <scope>NUCLEOTIDE SEQUENCE [LARGE SCALE GENOMIC DNA]</scope>
    <source>
        <strain evidence="7 8">TK</strain>
    </source>
</reference>
<comment type="similarity">
    <text evidence="1">Belongs to the villin/gelsolin family.</text>
</comment>
<dbReference type="GO" id="GO:0051014">
    <property type="term" value="P:actin filament severing"/>
    <property type="evidence" value="ECO:0007669"/>
    <property type="project" value="TreeGrafter"/>
</dbReference>
<dbReference type="AlphaFoldDB" id="A0A151Z4U7"/>
<feature type="region of interest" description="Disordered" evidence="5">
    <location>
        <begin position="821"/>
        <end position="925"/>
    </location>
</feature>
<name>A0A151Z4U7_TIELA</name>
<feature type="compositionally biased region" description="Low complexity" evidence="5">
    <location>
        <begin position="867"/>
        <end position="887"/>
    </location>
</feature>
<dbReference type="InterPro" id="IPR003128">
    <property type="entry name" value="Villin_headpiece"/>
</dbReference>
<dbReference type="SMART" id="SM00262">
    <property type="entry name" value="GEL"/>
    <property type="match status" value="6"/>
</dbReference>
<dbReference type="SUPFAM" id="SSF55753">
    <property type="entry name" value="Actin depolymerizing proteins"/>
    <property type="match status" value="6"/>
</dbReference>
<evidence type="ECO:0000256" key="1">
    <source>
        <dbReference type="ARBA" id="ARBA00008418"/>
    </source>
</evidence>
<dbReference type="Gene3D" id="1.10.950.10">
    <property type="entry name" value="Villin headpiece domain"/>
    <property type="match status" value="1"/>
</dbReference>
<dbReference type="Gene3D" id="3.40.20.10">
    <property type="entry name" value="Severin"/>
    <property type="match status" value="6"/>
</dbReference>
<feature type="compositionally biased region" description="Low complexity" evidence="5">
    <location>
        <begin position="838"/>
        <end position="850"/>
    </location>
</feature>
<organism evidence="7 8">
    <name type="scientific">Tieghemostelium lacteum</name>
    <name type="common">Slime mold</name>
    <name type="synonym">Dictyostelium lacteum</name>
    <dbReference type="NCBI Taxonomy" id="361077"/>
    <lineage>
        <taxon>Eukaryota</taxon>
        <taxon>Amoebozoa</taxon>
        <taxon>Evosea</taxon>
        <taxon>Eumycetozoa</taxon>
        <taxon>Dictyostelia</taxon>
        <taxon>Dictyosteliales</taxon>
        <taxon>Raperosteliaceae</taxon>
        <taxon>Tieghemostelium</taxon>
    </lineage>
</organism>
<dbReference type="Proteomes" id="UP000076078">
    <property type="component" value="Unassembled WGS sequence"/>
</dbReference>
<gene>
    <name evidence="7" type="ORF">DLAC_10623</name>
</gene>
<dbReference type="GO" id="GO:0005546">
    <property type="term" value="F:phosphatidylinositol-4,5-bisphosphate binding"/>
    <property type="evidence" value="ECO:0007669"/>
    <property type="project" value="TreeGrafter"/>
</dbReference>
<dbReference type="PANTHER" id="PTHR11977:SF31">
    <property type="entry name" value="PROTOVILLIN"/>
    <property type="match status" value="1"/>
</dbReference>
<keyword evidence="4" id="KW-0009">Actin-binding</keyword>
<keyword evidence="3" id="KW-0677">Repeat</keyword>
<evidence type="ECO:0000256" key="2">
    <source>
        <dbReference type="ARBA" id="ARBA00022467"/>
    </source>
</evidence>
<dbReference type="FunFam" id="3.40.20.10:FF:000005">
    <property type="entry name" value="Gelsolin"/>
    <property type="match status" value="1"/>
</dbReference>
<feature type="region of interest" description="Disordered" evidence="5">
    <location>
        <begin position="1"/>
        <end position="26"/>
    </location>
</feature>
<accession>A0A151Z4U7</accession>
<dbReference type="GO" id="GO:0008154">
    <property type="term" value="P:actin polymerization or depolymerization"/>
    <property type="evidence" value="ECO:0007669"/>
    <property type="project" value="TreeGrafter"/>
</dbReference>
<dbReference type="PROSITE" id="PS51089">
    <property type="entry name" value="HP"/>
    <property type="match status" value="1"/>
</dbReference>
<dbReference type="GO" id="GO:0051016">
    <property type="term" value="P:barbed-end actin filament capping"/>
    <property type="evidence" value="ECO:0007669"/>
    <property type="project" value="TreeGrafter"/>
</dbReference>
<keyword evidence="8" id="KW-1185">Reference proteome</keyword>